<evidence type="ECO:0000259" key="3">
    <source>
        <dbReference type="Pfam" id="PF25023"/>
    </source>
</evidence>
<feature type="domain" description="Teneurin-like YD-shell" evidence="3">
    <location>
        <begin position="1005"/>
        <end position="1248"/>
    </location>
</feature>
<organism evidence="4 5">
    <name type="scientific">Pedobacter duraquae</name>
    <dbReference type="NCBI Taxonomy" id="425511"/>
    <lineage>
        <taxon>Bacteria</taxon>
        <taxon>Pseudomonadati</taxon>
        <taxon>Bacteroidota</taxon>
        <taxon>Sphingobacteriia</taxon>
        <taxon>Sphingobacteriales</taxon>
        <taxon>Sphingobacteriaceae</taxon>
        <taxon>Pedobacter</taxon>
    </lineage>
</organism>
<dbReference type="RefSeq" id="WP_133557824.1">
    <property type="nucleotide sequence ID" value="NZ_SNWM01000004.1"/>
</dbReference>
<feature type="domain" description="Teneurin-like YD-shell" evidence="3">
    <location>
        <begin position="717"/>
        <end position="904"/>
    </location>
</feature>
<dbReference type="Gene3D" id="2.180.10.10">
    <property type="entry name" value="RHS repeat-associated core"/>
    <property type="match status" value="2"/>
</dbReference>
<dbReference type="InterPro" id="IPR050708">
    <property type="entry name" value="T6SS_VgrG/RHS"/>
</dbReference>
<accession>A0A4R6IGU0</accession>
<dbReference type="InterPro" id="IPR045351">
    <property type="entry name" value="DUF6531"/>
</dbReference>
<dbReference type="Pfam" id="PF25023">
    <property type="entry name" value="TEN_YD-shell"/>
    <property type="match status" value="3"/>
</dbReference>
<dbReference type="EMBL" id="SNWM01000004">
    <property type="protein sequence ID" value="TDO20927.1"/>
    <property type="molecule type" value="Genomic_DNA"/>
</dbReference>
<keyword evidence="1" id="KW-0677">Repeat</keyword>
<comment type="caution">
    <text evidence="4">The sequence shown here is derived from an EMBL/GenBank/DDBJ whole genome shotgun (WGS) entry which is preliminary data.</text>
</comment>
<keyword evidence="5" id="KW-1185">Reference proteome</keyword>
<reference evidence="4 5" key="1">
    <citation type="submission" date="2019-03" db="EMBL/GenBank/DDBJ databases">
        <title>Genomic Encyclopedia of Archaeal and Bacterial Type Strains, Phase II (KMG-II): from individual species to whole genera.</title>
        <authorList>
            <person name="Goeker M."/>
        </authorList>
    </citation>
    <scope>NUCLEOTIDE SEQUENCE [LARGE SCALE GENOMIC DNA]</scope>
    <source>
        <strain evidence="4 5">DSM 19034</strain>
    </source>
</reference>
<evidence type="ECO:0000259" key="2">
    <source>
        <dbReference type="Pfam" id="PF20148"/>
    </source>
</evidence>
<evidence type="ECO:0000313" key="4">
    <source>
        <dbReference type="EMBL" id="TDO20927.1"/>
    </source>
</evidence>
<dbReference type="NCBIfam" id="TIGR03696">
    <property type="entry name" value="Rhs_assc_core"/>
    <property type="match status" value="1"/>
</dbReference>
<evidence type="ECO:0000313" key="5">
    <source>
        <dbReference type="Proteomes" id="UP000295499"/>
    </source>
</evidence>
<protein>
    <submittedName>
        <fullName evidence="4">RHS repeat-associated protein</fullName>
    </submittedName>
</protein>
<sequence length="1396" mass="157589">MSLKIVNSPIVPVTSVDPQPAAKHFDIVLGLDFHVLKVPWPITPCPITPFCALIFDPMDYIHFTIPIMPVYSAEEKGMTFPRDTPMGGTVMINDCYRGAAQGALWGMPSVPPLVGKLKGLGKAVKKLNLLHFVIPHPLFLLPKFFHPHEGQLSHGSETVKTQGNLQSTFLCRAYSCQDIGKILMNNPTEGFYLNWLTAVMVVLPFGKPVIVGGKKVEQELGFADLVNALMMLGLKHGLKFAMKQLGKLLTKMMKKIEARFPKFSKFRNAVQPYVCKYLGEPVDAASGHMASYLEGFTLPGPIPLVWEANYYSDSRYDGPMGKNIYHSYDISLLIDDEDQLVVMNDTAGRAVVFPALKPGTSFYNPIEKYELHRADDGEYFVSHKDGLYYYFNAPLADAEGHGMLRSIVNRNGFAIRFTYNEQGMLVQIRDSADRIITVENNEAGQITALLLPHPTLSENTFKAVSYTYTEDGNLNNMYNAEGFRNRFAWKDRYITARQFNDGTVFTFTYDEAGRCVAALGPEGLYSYTFEYLDGLTIATNSLGNSKSYFHHDGVVTRIVNSQGGEQLFTYDDRFNLIADSNELGMATTYAYDDKGNLTEVSLPGQGKVAISYNELNKPVSTTLPNGGLWTYEYDEAANLIKSVNPMGGVITYSYGPDGLMQSITNVMDQTTHLQYDRDYNLNVVELPNRNRISFYCDALGRNIEIVDVRGNSQYRKYNLLGDVTEVKNADGSVYQLTYDSMGNAITVKDQHSEAFLAYNFFGDVIRRTQGGTQISFVYNKEGELTQVINEHGESYLFELDTEGKVLTETGFDGLSRTYLRNAAGQVVRLTLPDGNEQGYEYTPSGQLSTVYYEADGSSEQYAYDQIGQLIAANNKEAAVRMKRDLLGNIIQESSNAHSLNSRYNAIGQRVHLKSSMGADLNLGYNAQMNWMEQISANGWHAELRYNDWGQEIQRSMPGKVEQLNNYDRVGRLTLQSIQGGSKRHDRQYSWDGDRLKSVRDSSTGQKSFRHDVYGNLAEVIYGDGTVEFKMPDAVGNLFETEQQKDRAYGKGGRLLKSKNATFAYDKLGNLTRKEERNGDVWLYEWNVAGMLAKVIRPDDQEVSFGYDALGRRVWKKFRQTTTHFVWDGNVPLHEYKTFDTEKEHEDNQLTTWIFEEDNFIPVAKIKREKRYSVVTDHLGTPNALYDEEGLSTWHVELDSYGRARLSTGSSLAECPFRYQGQYEDQETGLYYNRFRYYSPEEGVYISQDPIGLNGGFALYSYVEDCNFAIDPLGLSGMPKSGWNYGNMPKIDNYQLHHVIPRSKANHPALKAAGFDVDKPSNLIYLPKDRSVHPTRSVHNGWNKQHALYNADITEQLDDIYETGVSEGWSKTDFRNAVDDLRKDAKNDLRKGKKRCH</sequence>
<dbReference type="PANTHER" id="PTHR32305">
    <property type="match status" value="1"/>
</dbReference>
<dbReference type="NCBIfam" id="TIGR01643">
    <property type="entry name" value="YD_repeat_2x"/>
    <property type="match status" value="4"/>
</dbReference>
<proteinExistence type="predicted"/>
<evidence type="ECO:0000256" key="1">
    <source>
        <dbReference type="ARBA" id="ARBA00022737"/>
    </source>
</evidence>
<name>A0A4R6IGU0_9SPHI</name>
<gene>
    <name evidence="4" type="ORF">CLV32_3563</name>
</gene>
<dbReference type="PANTHER" id="PTHR32305:SF15">
    <property type="entry name" value="PROTEIN RHSA-RELATED"/>
    <property type="match status" value="1"/>
</dbReference>
<feature type="domain" description="DUF6531" evidence="2">
    <location>
        <begin position="279"/>
        <end position="353"/>
    </location>
</feature>
<dbReference type="InterPro" id="IPR032871">
    <property type="entry name" value="AHH_dom_containing"/>
</dbReference>
<feature type="domain" description="Teneurin-like YD-shell" evidence="3">
    <location>
        <begin position="565"/>
        <end position="715"/>
    </location>
</feature>
<dbReference type="Pfam" id="PF20148">
    <property type="entry name" value="DUF6531"/>
    <property type="match status" value="1"/>
</dbReference>
<dbReference type="Pfam" id="PF14412">
    <property type="entry name" value="AHH"/>
    <property type="match status" value="1"/>
</dbReference>
<dbReference type="Proteomes" id="UP000295499">
    <property type="component" value="Unassembled WGS sequence"/>
</dbReference>
<dbReference type="InterPro" id="IPR022385">
    <property type="entry name" value="Rhs_assc_core"/>
</dbReference>
<dbReference type="InterPro" id="IPR006530">
    <property type="entry name" value="YD"/>
</dbReference>
<dbReference type="InterPro" id="IPR056823">
    <property type="entry name" value="TEN-like_YD-shell"/>
</dbReference>
<dbReference type="OrthoDB" id="9765204at2"/>